<proteinExistence type="predicted"/>
<dbReference type="AlphaFoldDB" id="A0A150RVX5"/>
<accession>A0A150RVX5</accession>
<protein>
    <submittedName>
        <fullName evidence="1">Uncharacterized protein</fullName>
    </submittedName>
</protein>
<gene>
    <name evidence="1" type="ORF">BE17_30735</name>
</gene>
<sequence>MAGLDHDFFLLDRAEHPFTAYGDFAGSSGTIQIHDDLVRYMDDALRWIPSLNPARKRRGFGLNLYGPTIITDAGAPIARRIFESWERLFSSSPPMLRLTGAWCETVGSPGTGRYLKLRYRRDDAITRLRGLASLCRRVERSGGQRYLLHMGI</sequence>
<reference evidence="1 2" key="1">
    <citation type="submission" date="2014-02" db="EMBL/GenBank/DDBJ databases">
        <title>The small core and large imbalanced accessory genome model reveals a collaborative survival strategy of Sorangium cellulosum strains in nature.</title>
        <authorList>
            <person name="Han K."/>
            <person name="Peng R."/>
            <person name="Blom J."/>
            <person name="Li Y.-Z."/>
        </authorList>
    </citation>
    <scope>NUCLEOTIDE SEQUENCE [LARGE SCALE GENOMIC DNA]</scope>
    <source>
        <strain evidence="1 2">So0011-07</strain>
    </source>
</reference>
<comment type="caution">
    <text evidence="1">The sequence shown here is derived from an EMBL/GenBank/DDBJ whole genome shotgun (WGS) entry which is preliminary data.</text>
</comment>
<dbReference type="EMBL" id="JEMB01001958">
    <property type="protein sequence ID" value="KYF84276.1"/>
    <property type="molecule type" value="Genomic_DNA"/>
</dbReference>
<dbReference type="Proteomes" id="UP000075635">
    <property type="component" value="Unassembled WGS sequence"/>
</dbReference>
<name>A0A150RVX5_SORCE</name>
<organism evidence="1 2">
    <name type="scientific">Sorangium cellulosum</name>
    <name type="common">Polyangium cellulosum</name>
    <dbReference type="NCBI Taxonomy" id="56"/>
    <lineage>
        <taxon>Bacteria</taxon>
        <taxon>Pseudomonadati</taxon>
        <taxon>Myxococcota</taxon>
        <taxon>Polyangia</taxon>
        <taxon>Polyangiales</taxon>
        <taxon>Polyangiaceae</taxon>
        <taxon>Sorangium</taxon>
    </lineage>
</organism>
<evidence type="ECO:0000313" key="2">
    <source>
        <dbReference type="Proteomes" id="UP000075635"/>
    </source>
</evidence>
<evidence type="ECO:0000313" key="1">
    <source>
        <dbReference type="EMBL" id="KYF84276.1"/>
    </source>
</evidence>